<evidence type="ECO:0000256" key="5">
    <source>
        <dbReference type="ARBA" id="ARBA00022490"/>
    </source>
</evidence>
<organism evidence="14 15">
    <name type="scientific">Blumeria graminis f. sp. hordei (strain DH14)</name>
    <name type="common">Barley powdery mildew</name>
    <name type="synonym">Oidium monilioides f. sp. hordei</name>
    <dbReference type="NCBI Taxonomy" id="546991"/>
    <lineage>
        <taxon>Eukaryota</taxon>
        <taxon>Fungi</taxon>
        <taxon>Dikarya</taxon>
        <taxon>Ascomycota</taxon>
        <taxon>Pezizomycotina</taxon>
        <taxon>Leotiomycetes</taxon>
        <taxon>Erysiphales</taxon>
        <taxon>Erysiphaceae</taxon>
        <taxon>Blumeria</taxon>
        <taxon>Blumeria hordei</taxon>
    </lineage>
</organism>
<evidence type="ECO:0000256" key="8">
    <source>
        <dbReference type="ARBA" id="ARBA00022884"/>
    </source>
</evidence>
<dbReference type="GO" id="GO:0016075">
    <property type="term" value="P:rRNA catabolic process"/>
    <property type="evidence" value="ECO:0007669"/>
    <property type="project" value="TreeGrafter"/>
</dbReference>
<reference evidence="14 15" key="1">
    <citation type="journal article" date="2010" name="Science">
        <title>Genome expansion and gene loss in powdery mildew fungi reveal tradeoffs in extreme parasitism.</title>
        <authorList>
            <person name="Spanu P.D."/>
            <person name="Abbott J.C."/>
            <person name="Amselem J."/>
            <person name="Burgis T.A."/>
            <person name="Soanes D.M."/>
            <person name="Stueber K."/>
            <person name="Ver Loren van Themaat E."/>
            <person name="Brown J.K.M."/>
            <person name="Butcher S.A."/>
            <person name="Gurr S.J."/>
            <person name="Lebrun M.-H."/>
            <person name="Ridout C.J."/>
            <person name="Schulze-Lefert P."/>
            <person name="Talbot N.J."/>
            <person name="Ahmadinejad N."/>
            <person name="Ametz C."/>
            <person name="Barton G.R."/>
            <person name="Benjdia M."/>
            <person name="Bidzinski P."/>
            <person name="Bindschedler L.V."/>
            <person name="Both M."/>
            <person name="Brewer M.T."/>
            <person name="Cadle-Davidson L."/>
            <person name="Cadle-Davidson M.M."/>
            <person name="Collemare J."/>
            <person name="Cramer R."/>
            <person name="Frenkel O."/>
            <person name="Godfrey D."/>
            <person name="Harriman J."/>
            <person name="Hoede C."/>
            <person name="King B.C."/>
            <person name="Klages S."/>
            <person name="Kleemann J."/>
            <person name="Knoll D."/>
            <person name="Koti P.S."/>
            <person name="Kreplak J."/>
            <person name="Lopez-Ruiz F.J."/>
            <person name="Lu X."/>
            <person name="Maekawa T."/>
            <person name="Mahanil S."/>
            <person name="Micali C."/>
            <person name="Milgroom M.G."/>
            <person name="Montana G."/>
            <person name="Noir S."/>
            <person name="O'Connell R.J."/>
            <person name="Oberhaensli S."/>
            <person name="Parlange F."/>
            <person name="Pedersen C."/>
            <person name="Quesneville H."/>
            <person name="Reinhardt R."/>
            <person name="Rott M."/>
            <person name="Sacristan S."/>
            <person name="Schmidt S.M."/>
            <person name="Schoen M."/>
            <person name="Skamnioti P."/>
            <person name="Sommer H."/>
            <person name="Stephens A."/>
            <person name="Takahara H."/>
            <person name="Thordal-Christensen H."/>
            <person name="Vigouroux M."/>
            <person name="Wessling R."/>
            <person name="Wicker T."/>
            <person name="Panstruga R."/>
        </authorList>
    </citation>
    <scope>NUCLEOTIDE SEQUENCE [LARGE SCALE GENOMIC DNA]</scope>
    <source>
        <strain evidence="14">DH14</strain>
    </source>
</reference>
<evidence type="ECO:0000259" key="12">
    <source>
        <dbReference type="Pfam" id="PF01138"/>
    </source>
</evidence>
<keyword evidence="15" id="KW-1185">Reference proteome</keyword>
<dbReference type="OrthoDB" id="10264038at2759"/>
<dbReference type="InterPro" id="IPR033100">
    <property type="entry name" value="Rrp45"/>
</dbReference>
<dbReference type="InterPro" id="IPR001247">
    <property type="entry name" value="ExoRNase_PH_dom1"/>
</dbReference>
<dbReference type="InterPro" id="IPR020568">
    <property type="entry name" value="Ribosomal_Su5_D2-typ_SF"/>
</dbReference>
<dbReference type="Pfam" id="PF01138">
    <property type="entry name" value="RNase_PH"/>
    <property type="match status" value="1"/>
</dbReference>
<dbReference type="PANTHER" id="PTHR11097:SF14">
    <property type="entry name" value="EXOSOME COMPLEX COMPONENT RRP45"/>
    <property type="match status" value="1"/>
</dbReference>
<feature type="region of interest" description="Disordered" evidence="11">
    <location>
        <begin position="282"/>
        <end position="303"/>
    </location>
</feature>
<dbReference type="SUPFAM" id="SSF54211">
    <property type="entry name" value="Ribosomal protein S5 domain 2-like"/>
    <property type="match status" value="1"/>
</dbReference>
<keyword evidence="9" id="KW-0539">Nucleus</keyword>
<dbReference type="InterPro" id="IPR050590">
    <property type="entry name" value="Exosome_comp_Rrp42_subfam"/>
</dbReference>
<dbReference type="GO" id="GO:0000176">
    <property type="term" value="C:nuclear exosome (RNase complex)"/>
    <property type="evidence" value="ECO:0007669"/>
    <property type="project" value="EnsemblFungi"/>
</dbReference>
<evidence type="ECO:0000256" key="9">
    <source>
        <dbReference type="ARBA" id="ARBA00023242"/>
    </source>
</evidence>
<gene>
    <name evidence="14" type="ORF">BGHDH14_bgh01138</name>
</gene>
<evidence type="ECO:0000256" key="2">
    <source>
        <dbReference type="ARBA" id="ARBA00004604"/>
    </source>
</evidence>
<dbReference type="SUPFAM" id="SSF55666">
    <property type="entry name" value="Ribonuclease PH domain 2-like"/>
    <property type="match status" value="1"/>
</dbReference>
<evidence type="ECO:0000256" key="11">
    <source>
        <dbReference type="SAM" id="MobiDB-lite"/>
    </source>
</evidence>
<dbReference type="GO" id="GO:0005730">
    <property type="term" value="C:nucleolus"/>
    <property type="evidence" value="ECO:0007669"/>
    <property type="project" value="UniProtKB-SubCell"/>
</dbReference>
<evidence type="ECO:0000256" key="10">
    <source>
        <dbReference type="ARBA" id="ARBA00077933"/>
    </source>
</evidence>
<evidence type="ECO:0000256" key="6">
    <source>
        <dbReference type="ARBA" id="ARBA00022552"/>
    </source>
</evidence>
<dbReference type="GO" id="GO:0071038">
    <property type="term" value="P:TRAMP-dependent tRNA surveillance pathway"/>
    <property type="evidence" value="ECO:0007669"/>
    <property type="project" value="EnsemblFungi"/>
</dbReference>
<dbReference type="GO" id="GO:0034476">
    <property type="term" value="P:U5 snRNA 3'-end processing"/>
    <property type="evidence" value="ECO:0007669"/>
    <property type="project" value="EnsemblFungi"/>
</dbReference>
<dbReference type="eggNOG" id="KOG1614">
    <property type="taxonomic scope" value="Eukaryota"/>
</dbReference>
<name>N1JJG0_BLUG1</name>
<keyword evidence="6" id="KW-0698">rRNA processing</keyword>
<accession>N1JJG0</accession>
<dbReference type="FunFam" id="3.30.230.70:FF:000005">
    <property type="entry name" value="Exosome complex component RRP45"/>
    <property type="match status" value="1"/>
</dbReference>
<dbReference type="GO" id="GO:0034473">
    <property type="term" value="P:U1 snRNA 3'-end processing"/>
    <property type="evidence" value="ECO:0007669"/>
    <property type="project" value="EnsemblFungi"/>
</dbReference>
<dbReference type="STRING" id="546991.N1JJG0"/>
<sequence length="303" mass="33311">MPREPEPSLNERQFFTQALRQQQRLDARPFDQFRPITLAFAERHGVVDLSLGGTRIHAHVSAEVTQPYPDRPYEGLFTIVTELSPMTHAHLEPGRTSPLEMLVSRLLEKTIRRSGALDPESLCLLAGQTCWSIRVDVHVLSVEGNLIDAASIAVIAALAHFKRPETNTVGGEVTLYTLAEREPVPLSLLHWPLCITFSFYKDQSEGASGEDTVLLDANELEEHMRDGSMTIGMNKHGEICQLVKLGGAPVDAASLLKCVNLASMKVKEVSDIIAKQLQEDAKKRDKGGVMAGLLSSENARVPS</sequence>
<dbReference type="PANTHER" id="PTHR11097">
    <property type="entry name" value="EXOSOME COMPLEX EXONUCLEASE RIBOSOMAL RNA PROCESSING PROTEIN"/>
    <property type="match status" value="1"/>
</dbReference>
<dbReference type="InterPro" id="IPR015847">
    <property type="entry name" value="ExoRNase_PH_dom2"/>
</dbReference>
<comment type="similarity">
    <text evidence="3">Belongs to the RNase PH family.</text>
</comment>
<dbReference type="GO" id="GO:0000467">
    <property type="term" value="P:exonucleolytic trimming to generate mature 3'-end of 5.8S rRNA from tricistronic rRNA transcript (SSU-rRNA, 5.8S rRNA, LSU-rRNA)"/>
    <property type="evidence" value="ECO:0007669"/>
    <property type="project" value="EnsemblFungi"/>
</dbReference>
<dbReference type="CDD" id="cd11368">
    <property type="entry name" value="RNase_PH_RRP45"/>
    <property type="match status" value="1"/>
</dbReference>
<dbReference type="InParanoid" id="N1JJG0"/>
<evidence type="ECO:0000259" key="13">
    <source>
        <dbReference type="Pfam" id="PF03725"/>
    </source>
</evidence>
<comment type="subcellular location">
    <subcellularLocation>
        <location evidence="1">Cytoplasm</location>
    </subcellularLocation>
    <subcellularLocation>
        <location evidence="2">Nucleus</location>
        <location evidence="2">Nucleolus</location>
    </subcellularLocation>
</comment>
<keyword evidence="7" id="KW-0271">Exosome</keyword>
<dbReference type="FunCoup" id="N1JJG0">
    <property type="interactions" value="890"/>
</dbReference>
<feature type="domain" description="Exoribonuclease phosphorolytic" evidence="12">
    <location>
        <begin position="32"/>
        <end position="164"/>
    </location>
</feature>
<dbReference type="HOGENOM" id="CLU_038194_0_0_1"/>
<feature type="domain" description="Exoribonuclease phosphorolytic" evidence="13">
    <location>
        <begin position="192"/>
        <end position="262"/>
    </location>
</feature>
<dbReference type="GO" id="GO:0035925">
    <property type="term" value="F:mRNA 3'-UTR AU-rich region binding"/>
    <property type="evidence" value="ECO:0007669"/>
    <property type="project" value="TreeGrafter"/>
</dbReference>
<dbReference type="AlphaFoldDB" id="N1JJG0"/>
<proteinExistence type="inferred from homology"/>
<dbReference type="EMBL" id="CAUH01007446">
    <property type="protein sequence ID" value="CCU83044.1"/>
    <property type="molecule type" value="Genomic_DNA"/>
</dbReference>
<evidence type="ECO:0000256" key="7">
    <source>
        <dbReference type="ARBA" id="ARBA00022835"/>
    </source>
</evidence>
<keyword evidence="8" id="KW-0694">RNA-binding</keyword>
<evidence type="ECO:0000256" key="3">
    <source>
        <dbReference type="ARBA" id="ARBA00006678"/>
    </source>
</evidence>
<dbReference type="InterPro" id="IPR027408">
    <property type="entry name" value="PNPase/RNase_PH_dom_sf"/>
</dbReference>
<dbReference type="Gene3D" id="3.30.230.70">
    <property type="entry name" value="GHMP Kinase, N-terminal domain"/>
    <property type="match status" value="1"/>
</dbReference>
<dbReference type="Pfam" id="PF03725">
    <property type="entry name" value="RNase_PH_C"/>
    <property type="match status" value="1"/>
</dbReference>
<protein>
    <recommendedName>
        <fullName evidence="4">Exosome complex component RRP45</fullName>
    </recommendedName>
    <alternativeName>
        <fullName evidence="10">Ribosomal RNA-processing protein 45</fullName>
    </alternativeName>
</protein>
<dbReference type="Proteomes" id="UP000015441">
    <property type="component" value="Unassembled WGS sequence"/>
</dbReference>
<evidence type="ECO:0000256" key="1">
    <source>
        <dbReference type="ARBA" id="ARBA00004496"/>
    </source>
</evidence>
<dbReference type="InterPro" id="IPR036345">
    <property type="entry name" value="ExoRNase_PH_dom2_sf"/>
</dbReference>
<evidence type="ECO:0000313" key="15">
    <source>
        <dbReference type="Proteomes" id="UP000015441"/>
    </source>
</evidence>
<dbReference type="GO" id="GO:0034475">
    <property type="term" value="P:U4 snRNA 3'-end processing"/>
    <property type="evidence" value="ECO:0007669"/>
    <property type="project" value="EnsemblFungi"/>
</dbReference>
<dbReference type="GO" id="GO:0071028">
    <property type="term" value="P:nuclear mRNA surveillance"/>
    <property type="evidence" value="ECO:0007669"/>
    <property type="project" value="TreeGrafter"/>
</dbReference>
<evidence type="ECO:0000313" key="14">
    <source>
        <dbReference type="EMBL" id="CCU83044.1"/>
    </source>
</evidence>
<keyword evidence="5" id="KW-0963">Cytoplasm</keyword>
<evidence type="ECO:0000256" key="4">
    <source>
        <dbReference type="ARBA" id="ARBA00019572"/>
    </source>
</evidence>
<dbReference type="GO" id="GO:0000177">
    <property type="term" value="C:cytoplasmic exosome (RNase complex)"/>
    <property type="evidence" value="ECO:0007669"/>
    <property type="project" value="EnsemblFungi"/>
</dbReference>
<comment type="caution">
    <text evidence="14">The sequence shown here is derived from an EMBL/GenBank/DDBJ whole genome shotgun (WGS) entry which is preliminary data.</text>
</comment>
<dbReference type="GO" id="GO:0071035">
    <property type="term" value="P:nuclear polyadenylation-dependent rRNA catabolic process"/>
    <property type="evidence" value="ECO:0007669"/>
    <property type="project" value="EnsemblFungi"/>
</dbReference>